<name>A0AAJ6YBX4_9HYME</name>
<dbReference type="RefSeq" id="XP_011494366.1">
    <property type="nucleotide sequence ID" value="XM_011496064.1"/>
</dbReference>
<dbReference type="AlphaFoldDB" id="A0AAJ6YBX4"/>
<keyword evidence="3" id="KW-1185">Reference proteome</keyword>
<dbReference type="GeneID" id="105359450"/>
<dbReference type="Proteomes" id="UP000695007">
    <property type="component" value="Unplaced"/>
</dbReference>
<organism evidence="3 4">
    <name type="scientific">Ceratosolen solmsi marchali</name>
    <dbReference type="NCBI Taxonomy" id="326594"/>
    <lineage>
        <taxon>Eukaryota</taxon>
        <taxon>Metazoa</taxon>
        <taxon>Ecdysozoa</taxon>
        <taxon>Arthropoda</taxon>
        <taxon>Hexapoda</taxon>
        <taxon>Insecta</taxon>
        <taxon>Pterygota</taxon>
        <taxon>Neoptera</taxon>
        <taxon>Endopterygota</taxon>
        <taxon>Hymenoptera</taxon>
        <taxon>Apocrita</taxon>
        <taxon>Proctotrupomorpha</taxon>
        <taxon>Chalcidoidea</taxon>
        <taxon>Agaonidae</taxon>
        <taxon>Agaoninae</taxon>
        <taxon>Ceratosolen</taxon>
    </lineage>
</organism>
<protein>
    <submittedName>
        <fullName evidence="4">Keratin, type II cytoskeletal 2 epidermal</fullName>
    </submittedName>
</protein>
<evidence type="ECO:0000313" key="4">
    <source>
        <dbReference type="RefSeq" id="XP_011494366.1"/>
    </source>
</evidence>
<feature type="region of interest" description="Disordered" evidence="1">
    <location>
        <begin position="201"/>
        <end position="222"/>
    </location>
</feature>
<accession>A0AAJ6YBX4</accession>
<dbReference type="KEGG" id="csol:105359450"/>
<proteinExistence type="predicted"/>
<evidence type="ECO:0000313" key="3">
    <source>
        <dbReference type="Proteomes" id="UP000695007"/>
    </source>
</evidence>
<keyword evidence="2" id="KW-0732">Signal</keyword>
<evidence type="ECO:0000256" key="1">
    <source>
        <dbReference type="SAM" id="MobiDB-lite"/>
    </source>
</evidence>
<evidence type="ECO:0000256" key="2">
    <source>
        <dbReference type="SAM" id="SignalP"/>
    </source>
</evidence>
<gene>
    <name evidence="4" type="primary">LOC105359450</name>
</gene>
<feature type="chain" id="PRO_5042606944" evidence="2">
    <location>
        <begin position="20"/>
        <end position="318"/>
    </location>
</feature>
<feature type="signal peptide" evidence="2">
    <location>
        <begin position="1"/>
        <end position="19"/>
    </location>
</feature>
<reference evidence="4" key="1">
    <citation type="submission" date="2025-08" db="UniProtKB">
        <authorList>
            <consortium name="RefSeq"/>
        </authorList>
    </citation>
    <scope>IDENTIFICATION</scope>
</reference>
<sequence length="318" mass="32849">MKSLLSVCVILLAVGTTNCGPIGKNEALEELSPLNEVYVIQNDDEDRSDRDKRKIGIVKLGVSNGIINFVFGKLDAFLDAKTKALTILDEGNRAKNVAFNIDGSRSATSEFIGKYIAAKLKGSTGSVGPLLNAGTTFLSSAKQGIAGAFASKFAPLSALSGGLSGGLSAGGGSGNDNNHSGGGSDSGSFLSGIIGSLSNSAGGSSGNGVEDPSDYPLAGQENIDVGGYSGPGAGKLRSTTEENIPEFDRTKVSLDVPPQIFGGGFTIITNISKILSSLIMNSAKRTESVLEVFKPIFRGKFAIKGLPSDNQMQQFKKN</sequence>